<dbReference type="EMBL" id="CP014051">
    <property type="protein sequence ID" value="AMG28523.1"/>
    <property type="molecule type" value="Genomic_DNA"/>
</dbReference>
<evidence type="ECO:0000313" key="1">
    <source>
        <dbReference type="EMBL" id="AMG28523.1"/>
    </source>
</evidence>
<protein>
    <submittedName>
        <fullName evidence="1">Phage tail protein</fullName>
    </submittedName>
</protein>
<dbReference type="Pfam" id="PF05939">
    <property type="entry name" value="Phage_min_tail"/>
    <property type="match status" value="1"/>
</dbReference>
<organism evidence="1 2">
    <name type="scientific">Salmonella enterica</name>
    <name type="common">Salmonella choleraesuis</name>
    <dbReference type="NCBI Taxonomy" id="28901"/>
    <lineage>
        <taxon>Bacteria</taxon>
        <taxon>Pseudomonadati</taxon>
        <taxon>Pseudomonadota</taxon>
        <taxon>Gammaproteobacteria</taxon>
        <taxon>Enterobacterales</taxon>
        <taxon>Enterobacteriaceae</taxon>
        <taxon>Salmonella</taxon>
    </lineage>
</organism>
<accession>A0A3F3B812</accession>
<gene>
    <name evidence="1" type="ORF">AL463_23005</name>
</gene>
<name>A0A3F3B812_SALER</name>
<dbReference type="AlphaFoldDB" id="A0A3F3B812"/>
<dbReference type="RefSeq" id="WP_000447242.1">
    <property type="nucleotide sequence ID" value="NZ_CP014051.2"/>
</dbReference>
<proteinExistence type="predicted"/>
<dbReference type="InterPro" id="IPR010265">
    <property type="entry name" value="Phage_lambda_TipM"/>
</dbReference>
<sequence length="109" mass="12674">METFHWKIRPDMTMEAEPQVIAVKMGDGYEQRRPAGLNSNLAKYNVTIKVRKGEHQRLDAFLSRHGAVKSFLWTPPYTWTQIRVVSRKWSVSVGAMWVTYTTTFEQVVV</sequence>
<reference evidence="2" key="1">
    <citation type="submission" date="2015-12" db="EMBL/GenBank/DDBJ databases">
        <title>FDA database for Regulatory Grade Microbial Sequences (FDA-ARGOS): Supporting development and validation of Infectious Disease Dx tests.</title>
        <authorList>
            <person name="Pirone C."/>
            <person name="Hoffmann M."/>
            <person name="Muruvanda T."/>
            <person name="Allard M."/>
            <person name="Evans P."/>
            <person name="Tallon L."/>
            <person name="Sadzewicz L."/>
            <person name="Sengamalay N."/>
            <person name="Ott S."/>
            <person name="Godinez A."/>
            <person name="Nagaraj S."/>
            <person name="Nadendla S."/>
            <person name="Sichtig H."/>
        </authorList>
    </citation>
    <scope>NUCLEOTIDE SEQUENCE [LARGE SCALE GENOMIC DNA]</scope>
    <source>
        <strain evidence="2">LT2</strain>
    </source>
</reference>
<dbReference type="Proteomes" id="UP000055793">
    <property type="component" value="Chromosome"/>
</dbReference>
<evidence type="ECO:0000313" key="2">
    <source>
        <dbReference type="Proteomes" id="UP000055793"/>
    </source>
</evidence>